<dbReference type="Gene3D" id="3.30.70.330">
    <property type="match status" value="1"/>
</dbReference>
<dbReference type="InterPro" id="IPR012677">
    <property type="entry name" value="Nucleotide-bd_a/b_plait_sf"/>
</dbReference>
<evidence type="ECO:0000256" key="1">
    <source>
        <dbReference type="PROSITE-ProRule" id="PRU00182"/>
    </source>
</evidence>
<dbReference type="InterPro" id="IPR036986">
    <property type="entry name" value="S4_RNA-bd_sf"/>
</dbReference>
<protein>
    <submittedName>
        <fullName evidence="3">RNA-binding protein YlmH</fullName>
    </submittedName>
</protein>
<evidence type="ECO:0000313" key="3">
    <source>
        <dbReference type="EMBL" id="MET3558317.1"/>
    </source>
</evidence>
<reference evidence="3 4" key="1">
    <citation type="submission" date="2024-06" db="EMBL/GenBank/DDBJ databases">
        <title>Genomic Encyclopedia of Type Strains, Phase IV (KMG-IV): sequencing the most valuable type-strain genomes for metagenomic binning, comparative biology and taxonomic classification.</title>
        <authorList>
            <person name="Goeker M."/>
        </authorList>
    </citation>
    <scope>NUCLEOTIDE SEQUENCE [LARGE SCALE GENOMIC DNA]</scope>
    <source>
        <strain evidence="3 4">DSM 28303</strain>
    </source>
</reference>
<dbReference type="InterPro" id="IPR040591">
    <property type="entry name" value="RqcP2_RBD"/>
</dbReference>
<dbReference type="Pfam" id="PF17774">
    <property type="entry name" value="YlmH_RBD"/>
    <property type="match status" value="1"/>
</dbReference>
<keyword evidence="1" id="KW-0694">RNA-binding</keyword>
<sequence length="242" mass="27193">MLDKIERIVSHYSIEVTAFLNPREAFIVTSLAKRAGLQVFSSGEHYKTESVRLILAPDYYVLDLADFELALLELTYARKFNQLSHSQILGNLVNQLGIKRGLLGDILLTVDRTQVIVDQKMADFLMQHVTKISRVPVTWKLSSLEHLIVPEETSQTSQILSSSMRLDKIIAVAYQLTRPIAVNLVEHGKVKVNYQPITAPAHQLTVGDLVSCRGYGRFRLEDQTGQTKNGKYKLTLTKIGGK</sequence>
<dbReference type="Gene3D" id="3.10.290.10">
    <property type="entry name" value="RNA-binding S4 domain"/>
    <property type="match status" value="1"/>
</dbReference>
<dbReference type="Pfam" id="PF01479">
    <property type="entry name" value="S4"/>
    <property type="match status" value="1"/>
</dbReference>
<keyword evidence="4" id="KW-1185">Reference proteome</keyword>
<feature type="domain" description="RNA-binding S4" evidence="2">
    <location>
        <begin position="164"/>
        <end position="224"/>
    </location>
</feature>
<dbReference type="Pfam" id="PF21278">
    <property type="entry name" value="YlmH_1st"/>
    <property type="match status" value="1"/>
</dbReference>
<dbReference type="SUPFAM" id="SSF55174">
    <property type="entry name" value="Alpha-L RNA-binding motif"/>
    <property type="match status" value="1"/>
</dbReference>
<evidence type="ECO:0000259" key="2">
    <source>
        <dbReference type="SMART" id="SM00363"/>
    </source>
</evidence>
<dbReference type="SMART" id="SM00363">
    <property type="entry name" value="S4"/>
    <property type="match status" value="1"/>
</dbReference>
<dbReference type="PROSITE" id="PS50889">
    <property type="entry name" value="S4"/>
    <property type="match status" value="1"/>
</dbReference>
<name>A0ABV2FID4_9STRE</name>
<dbReference type="CDD" id="cd00165">
    <property type="entry name" value="S4"/>
    <property type="match status" value="1"/>
</dbReference>
<gene>
    <name evidence="3" type="ORF">ABID29_001439</name>
</gene>
<dbReference type="Gene3D" id="3.30.1370.160">
    <property type="match status" value="1"/>
</dbReference>
<evidence type="ECO:0000313" key="4">
    <source>
        <dbReference type="Proteomes" id="UP001549122"/>
    </source>
</evidence>
<comment type="caution">
    <text evidence="3">The sequence shown here is derived from an EMBL/GenBank/DDBJ whole genome shotgun (WGS) entry which is preliminary data.</text>
</comment>
<accession>A0ABV2FID4</accession>
<dbReference type="InterPro" id="IPR002942">
    <property type="entry name" value="S4_RNA-bd"/>
</dbReference>
<dbReference type="EMBL" id="JBEPLO010000014">
    <property type="protein sequence ID" value="MET3558317.1"/>
    <property type="molecule type" value="Genomic_DNA"/>
</dbReference>
<dbReference type="Proteomes" id="UP001549122">
    <property type="component" value="Unassembled WGS sequence"/>
</dbReference>
<organism evidence="3 4">
    <name type="scientific">Streptococcus rupicaprae</name>
    <dbReference type="NCBI Taxonomy" id="759619"/>
    <lineage>
        <taxon>Bacteria</taxon>
        <taxon>Bacillati</taxon>
        <taxon>Bacillota</taxon>
        <taxon>Bacilli</taxon>
        <taxon>Lactobacillales</taxon>
        <taxon>Streptococcaceae</taxon>
        <taxon>Streptococcus</taxon>
    </lineage>
</organism>
<proteinExistence type="predicted"/>
<dbReference type="InterPro" id="IPR048443">
    <property type="entry name" value="RqcP2_N"/>
</dbReference>